<accession>A0A915CNJ5</accession>
<evidence type="ECO:0000313" key="9">
    <source>
        <dbReference type="Proteomes" id="UP000887574"/>
    </source>
</evidence>
<proteinExistence type="inferred from homology"/>
<sequence length="212" mass="24280">MNKFSLCIYLFFCFVTLSWFYTCAGSLAKRDAEGNKLLLVQMVWRHGDRAPLQNYPTDEHQENVWPLGWGELTPIGMQQAFELGQLIQKSYMSGDQPFLNKTYTPKEVHIQSTDVNRTLITAMSNLAGMFSQGSHPSAAGWPNNWTPVPVHTLPESEDYVGNTYICCPRAEQIYADIKKSPEFIRFNEKWAPFMQFLTNNSGRNQTYEISTT</sequence>
<keyword evidence="7" id="KW-0325">Glycoprotein</keyword>
<evidence type="ECO:0000256" key="6">
    <source>
        <dbReference type="ARBA" id="ARBA00023157"/>
    </source>
</evidence>
<comment type="similarity">
    <text evidence="2">Belongs to the histidine acid phosphatase family.</text>
</comment>
<keyword evidence="6" id="KW-1015">Disulfide bond</keyword>
<dbReference type="Gene3D" id="3.40.50.1240">
    <property type="entry name" value="Phosphoglycerate mutase-like"/>
    <property type="match status" value="1"/>
</dbReference>
<evidence type="ECO:0000256" key="1">
    <source>
        <dbReference type="ARBA" id="ARBA00000032"/>
    </source>
</evidence>
<dbReference type="InterPro" id="IPR033379">
    <property type="entry name" value="Acid_Pase_AS"/>
</dbReference>
<dbReference type="InterPro" id="IPR000560">
    <property type="entry name" value="His_Pase_clade-2"/>
</dbReference>
<reference evidence="10" key="1">
    <citation type="submission" date="2022-11" db="UniProtKB">
        <authorList>
            <consortium name="WormBaseParasite"/>
        </authorList>
    </citation>
    <scope>IDENTIFICATION</scope>
</reference>
<dbReference type="Pfam" id="PF00328">
    <property type="entry name" value="His_Phos_2"/>
    <property type="match status" value="1"/>
</dbReference>
<dbReference type="EC" id="3.1.3.2" evidence="3"/>
<evidence type="ECO:0000313" key="10">
    <source>
        <dbReference type="WBParaSite" id="jg10870"/>
    </source>
</evidence>
<evidence type="ECO:0000256" key="4">
    <source>
        <dbReference type="ARBA" id="ARBA00022729"/>
    </source>
</evidence>
<name>A0A915CNJ5_9BILA</name>
<dbReference type="CDD" id="cd07061">
    <property type="entry name" value="HP_HAP_like"/>
    <property type="match status" value="1"/>
</dbReference>
<dbReference type="PROSITE" id="PS00616">
    <property type="entry name" value="HIS_ACID_PHOSPHAT_1"/>
    <property type="match status" value="1"/>
</dbReference>
<evidence type="ECO:0000256" key="5">
    <source>
        <dbReference type="ARBA" id="ARBA00022801"/>
    </source>
</evidence>
<keyword evidence="5" id="KW-0378">Hydrolase</keyword>
<dbReference type="Proteomes" id="UP000887574">
    <property type="component" value="Unplaced"/>
</dbReference>
<dbReference type="PANTHER" id="PTHR11567">
    <property type="entry name" value="ACID PHOSPHATASE-RELATED"/>
    <property type="match status" value="1"/>
</dbReference>
<keyword evidence="4 8" id="KW-0732">Signal</keyword>
<feature type="signal peptide" evidence="8">
    <location>
        <begin position="1"/>
        <end position="25"/>
    </location>
</feature>
<organism evidence="9 10">
    <name type="scientific">Ditylenchus dipsaci</name>
    <dbReference type="NCBI Taxonomy" id="166011"/>
    <lineage>
        <taxon>Eukaryota</taxon>
        <taxon>Metazoa</taxon>
        <taxon>Ecdysozoa</taxon>
        <taxon>Nematoda</taxon>
        <taxon>Chromadorea</taxon>
        <taxon>Rhabditida</taxon>
        <taxon>Tylenchina</taxon>
        <taxon>Tylenchomorpha</taxon>
        <taxon>Sphaerularioidea</taxon>
        <taxon>Anguinidae</taxon>
        <taxon>Anguininae</taxon>
        <taxon>Ditylenchus</taxon>
    </lineage>
</organism>
<evidence type="ECO:0000256" key="8">
    <source>
        <dbReference type="SAM" id="SignalP"/>
    </source>
</evidence>
<evidence type="ECO:0000256" key="2">
    <source>
        <dbReference type="ARBA" id="ARBA00005375"/>
    </source>
</evidence>
<dbReference type="InterPro" id="IPR029033">
    <property type="entry name" value="His_PPase_superfam"/>
</dbReference>
<evidence type="ECO:0000256" key="7">
    <source>
        <dbReference type="ARBA" id="ARBA00023180"/>
    </source>
</evidence>
<evidence type="ECO:0000256" key="3">
    <source>
        <dbReference type="ARBA" id="ARBA00012646"/>
    </source>
</evidence>
<dbReference type="GO" id="GO:0003993">
    <property type="term" value="F:acid phosphatase activity"/>
    <property type="evidence" value="ECO:0007669"/>
    <property type="project" value="UniProtKB-EC"/>
</dbReference>
<dbReference type="InterPro" id="IPR050645">
    <property type="entry name" value="Histidine_acid_phosphatase"/>
</dbReference>
<comment type="catalytic activity">
    <reaction evidence="1">
        <text>a phosphate monoester + H2O = an alcohol + phosphate</text>
        <dbReference type="Rhea" id="RHEA:15017"/>
        <dbReference type="ChEBI" id="CHEBI:15377"/>
        <dbReference type="ChEBI" id="CHEBI:30879"/>
        <dbReference type="ChEBI" id="CHEBI:43474"/>
        <dbReference type="ChEBI" id="CHEBI:67140"/>
        <dbReference type="EC" id="3.1.3.2"/>
    </reaction>
</comment>
<protein>
    <recommendedName>
        <fullName evidence="3">acid phosphatase</fullName>
        <ecNumber evidence="3">3.1.3.2</ecNumber>
    </recommendedName>
</protein>
<dbReference type="SUPFAM" id="SSF53254">
    <property type="entry name" value="Phosphoglycerate mutase-like"/>
    <property type="match status" value="1"/>
</dbReference>
<dbReference type="PANTHER" id="PTHR11567:SF211">
    <property type="entry name" value="PROSTATIC ACID PHOSPHATASE"/>
    <property type="match status" value="1"/>
</dbReference>
<keyword evidence="9" id="KW-1185">Reference proteome</keyword>
<dbReference type="WBParaSite" id="jg10870">
    <property type="protein sequence ID" value="jg10870"/>
    <property type="gene ID" value="jg10870"/>
</dbReference>
<feature type="chain" id="PRO_5036965441" description="acid phosphatase" evidence="8">
    <location>
        <begin position="26"/>
        <end position="212"/>
    </location>
</feature>
<dbReference type="AlphaFoldDB" id="A0A915CNJ5"/>